<organism evidence="1 2">
    <name type="scientific">Pluteus cervinus</name>
    <dbReference type="NCBI Taxonomy" id="181527"/>
    <lineage>
        <taxon>Eukaryota</taxon>
        <taxon>Fungi</taxon>
        <taxon>Dikarya</taxon>
        <taxon>Basidiomycota</taxon>
        <taxon>Agaricomycotina</taxon>
        <taxon>Agaricomycetes</taxon>
        <taxon>Agaricomycetidae</taxon>
        <taxon>Agaricales</taxon>
        <taxon>Pluteineae</taxon>
        <taxon>Pluteaceae</taxon>
        <taxon>Pluteus</taxon>
    </lineage>
</organism>
<sequence length="462" mass="50318">MGLLTTSVPPPLCPASRTAALAPSDTNTTPTHLDHHRTHRSKPLFDDQDLISVATDLFTLPTTPRRGTFGGPRPGSGPDSGKPPGNINDDISGRSGADLGDEYTSTSRPSSSRSQGSIDKEYRPHYHSKRPPPISITAKRPTTPSTPLPPLTPEQQRKAKALQIQRPRPQPISTVPLNDLDNLPDLSTSSVSSYPSSSSRSQGGHSLPVTPGSPNFLLSSSLGGQQQSQEQEQEQLDHNRHGDQHQHIVQAFDSTTTLPYPRHHPHHHSHSPIALPQFHLEPETPIDHHDIKGSSNAFDGTLTVPSLPSHHTHTHTTGTIGLATYADSSTYTLTGSDSSFEDNHPVHQHPYQRTPLPPPLQHQRLQQPSPPPSASASSSPFNVKKFSRLLPIGKSESKLNLQAQNQNQSQLLVVPPSPSPVQMDKESKRDRKKSKEKGGEKPPNRSNRHGGGQHPMPTMVWS</sequence>
<evidence type="ECO:0000313" key="1">
    <source>
        <dbReference type="EMBL" id="TFK68576.1"/>
    </source>
</evidence>
<reference evidence="1 2" key="1">
    <citation type="journal article" date="2019" name="Nat. Ecol. Evol.">
        <title>Megaphylogeny resolves global patterns of mushroom evolution.</title>
        <authorList>
            <person name="Varga T."/>
            <person name="Krizsan K."/>
            <person name="Foldi C."/>
            <person name="Dima B."/>
            <person name="Sanchez-Garcia M."/>
            <person name="Sanchez-Ramirez S."/>
            <person name="Szollosi G.J."/>
            <person name="Szarkandi J.G."/>
            <person name="Papp V."/>
            <person name="Albert L."/>
            <person name="Andreopoulos W."/>
            <person name="Angelini C."/>
            <person name="Antonin V."/>
            <person name="Barry K.W."/>
            <person name="Bougher N.L."/>
            <person name="Buchanan P."/>
            <person name="Buyck B."/>
            <person name="Bense V."/>
            <person name="Catcheside P."/>
            <person name="Chovatia M."/>
            <person name="Cooper J."/>
            <person name="Damon W."/>
            <person name="Desjardin D."/>
            <person name="Finy P."/>
            <person name="Geml J."/>
            <person name="Haridas S."/>
            <person name="Hughes K."/>
            <person name="Justo A."/>
            <person name="Karasinski D."/>
            <person name="Kautmanova I."/>
            <person name="Kiss B."/>
            <person name="Kocsube S."/>
            <person name="Kotiranta H."/>
            <person name="LaButti K.M."/>
            <person name="Lechner B.E."/>
            <person name="Liimatainen K."/>
            <person name="Lipzen A."/>
            <person name="Lukacs Z."/>
            <person name="Mihaltcheva S."/>
            <person name="Morgado L.N."/>
            <person name="Niskanen T."/>
            <person name="Noordeloos M.E."/>
            <person name="Ohm R.A."/>
            <person name="Ortiz-Santana B."/>
            <person name="Ovrebo C."/>
            <person name="Racz N."/>
            <person name="Riley R."/>
            <person name="Savchenko A."/>
            <person name="Shiryaev A."/>
            <person name="Soop K."/>
            <person name="Spirin V."/>
            <person name="Szebenyi C."/>
            <person name="Tomsovsky M."/>
            <person name="Tulloss R.E."/>
            <person name="Uehling J."/>
            <person name="Grigoriev I.V."/>
            <person name="Vagvolgyi C."/>
            <person name="Papp T."/>
            <person name="Martin F.M."/>
            <person name="Miettinen O."/>
            <person name="Hibbett D.S."/>
            <person name="Nagy L.G."/>
        </authorList>
    </citation>
    <scope>NUCLEOTIDE SEQUENCE [LARGE SCALE GENOMIC DNA]</scope>
    <source>
        <strain evidence="1 2">NL-1719</strain>
    </source>
</reference>
<keyword evidence="2" id="KW-1185">Reference proteome</keyword>
<name>A0ACD3ASP5_9AGAR</name>
<proteinExistence type="predicted"/>
<evidence type="ECO:0000313" key="2">
    <source>
        <dbReference type="Proteomes" id="UP000308600"/>
    </source>
</evidence>
<dbReference type="EMBL" id="ML208348">
    <property type="protein sequence ID" value="TFK68576.1"/>
    <property type="molecule type" value="Genomic_DNA"/>
</dbReference>
<dbReference type="Proteomes" id="UP000308600">
    <property type="component" value="Unassembled WGS sequence"/>
</dbReference>
<protein>
    <submittedName>
        <fullName evidence="1">Uncharacterized protein</fullName>
    </submittedName>
</protein>
<gene>
    <name evidence="1" type="ORF">BDN72DRAFT_673633</name>
</gene>
<accession>A0ACD3ASP5</accession>